<name>A0ABQ5D6K3_9ASTR</name>
<evidence type="ECO:0000256" key="8">
    <source>
        <dbReference type="ARBA" id="ARBA00022932"/>
    </source>
</evidence>
<dbReference type="Gene3D" id="3.30.420.10">
    <property type="entry name" value="Ribonuclease H-like superfamily/Ribonuclease H"/>
    <property type="match status" value="1"/>
</dbReference>
<keyword evidence="4" id="KW-0378">Hydrolase</keyword>
<evidence type="ECO:0000313" key="11">
    <source>
        <dbReference type="Proteomes" id="UP001151760"/>
    </source>
</evidence>
<keyword evidence="1" id="KW-0540">Nuclease</keyword>
<keyword evidence="3" id="KW-0255">Endonuclease</keyword>
<dbReference type="EMBL" id="BQNB010015007">
    <property type="protein sequence ID" value="GJT34925.1"/>
    <property type="molecule type" value="Genomic_DNA"/>
</dbReference>
<evidence type="ECO:0000256" key="6">
    <source>
        <dbReference type="ARBA" id="ARBA00022908"/>
    </source>
</evidence>
<gene>
    <name evidence="10" type="ORF">Tco_0925344</name>
</gene>
<dbReference type="InterPro" id="IPR039537">
    <property type="entry name" value="Retrotran_Ty1/copia-like"/>
</dbReference>
<evidence type="ECO:0000256" key="5">
    <source>
        <dbReference type="ARBA" id="ARBA00022842"/>
    </source>
</evidence>
<dbReference type="PANTHER" id="PTHR42648">
    <property type="entry name" value="TRANSPOSASE, PUTATIVE-RELATED"/>
    <property type="match status" value="1"/>
</dbReference>
<dbReference type="InterPro" id="IPR012337">
    <property type="entry name" value="RNaseH-like_sf"/>
</dbReference>
<dbReference type="SUPFAM" id="SSF53098">
    <property type="entry name" value="Ribonuclease H-like"/>
    <property type="match status" value="1"/>
</dbReference>
<evidence type="ECO:0000256" key="3">
    <source>
        <dbReference type="ARBA" id="ARBA00022759"/>
    </source>
</evidence>
<keyword evidence="9" id="KW-0233">DNA recombination</keyword>
<evidence type="ECO:0000256" key="2">
    <source>
        <dbReference type="ARBA" id="ARBA00022723"/>
    </source>
</evidence>
<sequence length="360" mass="40876">MAEITFIKSLTQQAYLLEPLTKETQLEDPNEITELQCLYLHKVMECDCLAQKLSEQTGFYTKFDKPSVVRQPNAQRIPKPSVLGKPAPFSNSLERKCFAKKKSVLKTNESESLSKPRQSTEFTQTGNAKLHYDGHCISAVHFVTNSWHRSLCNVLICSILGYGDLIKETLTIKGFTTSMRSSGQTILLTGILGSGLFAHFYVKIQCLHPTPICLMDNASPLKLGFTGIEAFYISLRLHKLAFKRSFCDLVYRIRWMSGNHLCSSCEDETPEVLKEFLMMIQRNLQALVISVRTDRGTEFLNKTLNAFFKEEGIEHQTSTLETPEQERRLSKVETALRCGGCSYDAFQLLKLPLFFWAEAK</sequence>
<keyword evidence="8" id="KW-0548">Nucleotidyltransferase</keyword>
<keyword evidence="8" id="KW-0239">DNA-directed DNA polymerase</keyword>
<keyword evidence="7" id="KW-0695">RNA-directed DNA polymerase</keyword>
<dbReference type="PANTHER" id="PTHR42648:SF11">
    <property type="entry name" value="TRANSPOSON TY4-P GAG-POL POLYPROTEIN"/>
    <property type="match status" value="1"/>
</dbReference>
<dbReference type="Proteomes" id="UP001151760">
    <property type="component" value="Unassembled WGS sequence"/>
</dbReference>
<comment type="caution">
    <text evidence="10">The sequence shown here is derived from an EMBL/GenBank/DDBJ whole genome shotgun (WGS) entry which is preliminary data.</text>
</comment>
<keyword evidence="2" id="KW-0479">Metal-binding</keyword>
<evidence type="ECO:0000256" key="4">
    <source>
        <dbReference type="ARBA" id="ARBA00022801"/>
    </source>
</evidence>
<dbReference type="InterPro" id="IPR036397">
    <property type="entry name" value="RNaseH_sf"/>
</dbReference>
<evidence type="ECO:0000256" key="7">
    <source>
        <dbReference type="ARBA" id="ARBA00022918"/>
    </source>
</evidence>
<keyword evidence="11" id="KW-1185">Reference proteome</keyword>
<protein>
    <submittedName>
        <fullName evidence="10">Retrovirus-related pol polyprotein from transposon TNT 1-94</fullName>
    </submittedName>
</protein>
<evidence type="ECO:0000256" key="1">
    <source>
        <dbReference type="ARBA" id="ARBA00022722"/>
    </source>
</evidence>
<organism evidence="10 11">
    <name type="scientific">Tanacetum coccineum</name>
    <dbReference type="NCBI Taxonomy" id="301880"/>
    <lineage>
        <taxon>Eukaryota</taxon>
        <taxon>Viridiplantae</taxon>
        <taxon>Streptophyta</taxon>
        <taxon>Embryophyta</taxon>
        <taxon>Tracheophyta</taxon>
        <taxon>Spermatophyta</taxon>
        <taxon>Magnoliopsida</taxon>
        <taxon>eudicotyledons</taxon>
        <taxon>Gunneridae</taxon>
        <taxon>Pentapetalae</taxon>
        <taxon>asterids</taxon>
        <taxon>campanulids</taxon>
        <taxon>Asterales</taxon>
        <taxon>Asteraceae</taxon>
        <taxon>Asteroideae</taxon>
        <taxon>Anthemideae</taxon>
        <taxon>Anthemidinae</taxon>
        <taxon>Tanacetum</taxon>
    </lineage>
</organism>
<evidence type="ECO:0000313" key="10">
    <source>
        <dbReference type="EMBL" id="GJT34925.1"/>
    </source>
</evidence>
<proteinExistence type="predicted"/>
<keyword evidence="5" id="KW-0460">Magnesium</keyword>
<keyword evidence="8" id="KW-0808">Transferase</keyword>
<reference evidence="10" key="1">
    <citation type="journal article" date="2022" name="Int. J. Mol. Sci.">
        <title>Draft Genome of Tanacetum Coccineum: Genomic Comparison of Closely Related Tanacetum-Family Plants.</title>
        <authorList>
            <person name="Yamashiro T."/>
            <person name="Shiraishi A."/>
            <person name="Nakayama K."/>
            <person name="Satake H."/>
        </authorList>
    </citation>
    <scope>NUCLEOTIDE SEQUENCE</scope>
</reference>
<evidence type="ECO:0000256" key="9">
    <source>
        <dbReference type="ARBA" id="ARBA00023172"/>
    </source>
</evidence>
<reference evidence="10" key="2">
    <citation type="submission" date="2022-01" db="EMBL/GenBank/DDBJ databases">
        <authorList>
            <person name="Yamashiro T."/>
            <person name="Shiraishi A."/>
            <person name="Satake H."/>
            <person name="Nakayama K."/>
        </authorList>
    </citation>
    <scope>NUCLEOTIDE SEQUENCE</scope>
</reference>
<keyword evidence="6" id="KW-0229">DNA integration</keyword>
<accession>A0ABQ5D6K3</accession>